<proteinExistence type="predicted"/>
<gene>
    <name evidence="1" type="ORF">OSIN01602_LOCUS6758</name>
</gene>
<sequence>MSFDRRSTSRGDAGSAKDPFFGFSIAYGSVSQTLAGGGYVMDIDQSKNFDKTRPRAMNDNLDKTYHLKLSKKSRQVGSPTMVFDIQSAAIRAQPQPSPVIATDGHTSPFQAFGGAEAMSNMFANKPRSSYTASYHPTPMSQNLTSLMLDASAHFPGNSQNSILMLWVCDRCGKTELDISTNNYSCYRCEHEERSLLSFDKRTIHATGRDS</sequence>
<protein>
    <submittedName>
        <fullName evidence="1">Uncharacterized protein</fullName>
    </submittedName>
</protein>
<organism evidence="1">
    <name type="scientific">Trieres chinensis</name>
    <name type="common">Marine centric diatom</name>
    <name type="synonym">Odontella sinensis</name>
    <dbReference type="NCBI Taxonomy" id="1514140"/>
    <lineage>
        <taxon>Eukaryota</taxon>
        <taxon>Sar</taxon>
        <taxon>Stramenopiles</taxon>
        <taxon>Ochrophyta</taxon>
        <taxon>Bacillariophyta</taxon>
        <taxon>Mediophyceae</taxon>
        <taxon>Biddulphiophycidae</taxon>
        <taxon>Eupodiscales</taxon>
        <taxon>Parodontellaceae</taxon>
        <taxon>Trieres</taxon>
    </lineage>
</organism>
<accession>A0A7S1ZAA3</accession>
<name>A0A7S1ZAA3_TRICV</name>
<dbReference type="EMBL" id="HBGO01012165">
    <property type="protein sequence ID" value="CAD9332742.1"/>
    <property type="molecule type" value="Transcribed_RNA"/>
</dbReference>
<reference evidence="1" key="1">
    <citation type="submission" date="2021-01" db="EMBL/GenBank/DDBJ databases">
        <authorList>
            <person name="Corre E."/>
            <person name="Pelletier E."/>
            <person name="Niang G."/>
            <person name="Scheremetjew M."/>
            <person name="Finn R."/>
            <person name="Kale V."/>
            <person name="Holt S."/>
            <person name="Cochrane G."/>
            <person name="Meng A."/>
            <person name="Brown T."/>
            <person name="Cohen L."/>
        </authorList>
    </citation>
    <scope>NUCLEOTIDE SEQUENCE</scope>
    <source>
        <strain evidence="1">Grunow 1884</strain>
    </source>
</reference>
<evidence type="ECO:0000313" key="1">
    <source>
        <dbReference type="EMBL" id="CAD9332742.1"/>
    </source>
</evidence>
<dbReference type="AlphaFoldDB" id="A0A7S1ZAA3"/>